<dbReference type="Pfam" id="PF04938">
    <property type="entry name" value="SIP1"/>
    <property type="match status" value="1"/>
</dbReference>
<reference evidence="2 3" key="1">
    <citation type="submission" date="2016-03" db="EMBL/GenBank/DDBJ databases">
        <title>EvidentialGene: Evidence-directed Construction of Genes on Genomes.</title>
        <authorList>
            <person name="Gilbert D.G."/>
            <person name="Choi J.-H."/>
            <person name="Mockaitis K."/>
            <person name="Colbourne J."/>
            <person name="Pfrender M."/>
        </authorList>
    </citation>
    <scope>NUCLEOTIDE SEQUENCE [LARGE SCALE GENOMIC DNA]</scope>
    <source>
        <strain evidence="2 3">Xinb3</strain>
        <tissue evidence="2">Complete organism</tissue>
    </source>
</reference>
<dbReference type="Proteomes" id="UP000076858">
    <property type="component" value="Unassembled WGS sequence"/>
</dbReference>
<dbReference type="Gene3D" id="1.20.58.1070">
    <property type="match status" value="1"/>
</dbReference>
<dbReference type="GO" id="GO:0032797">
    <property type="term" value="C:SMN complex"/>
    <property type="evidence" value="ECO:0007669"/>
    <property type="project" value="TreeGrafter"/>
</dbReference>
<evidence type="ECO:0000313" key="3">
    <source>
        <dbReference type="Proteomes" id="UP000076858"/>
    </source>
</evidence>
<organism evidence="2 3">
    <name type="scientific">Daphnia magna</name>
    <dbReference type="NCBI Taxonomy" id="35525"/>
    <lineage>
        <taxon>Eukaryota</taxon>
        <taxon>Metazoa</taxon>
        <taxon>Ecdysozoa</taxon>
        <taxon>Arthropoda</taxon>
        <taxon>Crustacea</taxon>
        <taxon>Branchiopoda</taxon>
        <taxon>Diplostraca</taxon>
        <taxon>Cladocera</taxon>
        <taxon>Anomopoda</taxon>
        <taxon>Daphniidae</taxon>
        <taxon>Daphnia</taxon>
    </lineage>
</organism>
<dbReference type="STRING" id="35525.A0A164TVV4"/>
<proteinExistence type="inferred from homology"/>
<accession>A0A164TVV4</accession>
<sequence length="139" mass="16395">MLSIILSLNQFTVETLLKYNVQWLEETSFSQQRGQWLYALLAKLEKPFKPEMYSLIRKLARLCSTFRANLASAEDPLLPQLNLFICLVSRYFDPTDLARPDPIKQEKERNLSNGDLFFFVCLSDWFLFLSFSCGKKRYY</sequence>
<dbReference type="PANTHER" id="PTHR12794">
    <property type="entry name" value="GEMIN2"/>
    <property type="match status" value="1"/>
</dbReference>
<gene>
    <name evidence="2" type="ORF">APZ42_024633</name>
</gene>
<dbReference type="OrthoDB" id="428895at2759"/>
<protein>
    <submittedName>
        <fullName evidence="2">Putative Survival of motor neuron protein-interacting protein 1</fullName>
    </submittedName>
</protein>
<dbReference type="AlphaFoldDB" id="A0A164TVV4"/>
<evidence type="ECO:0000256" key="1">
    <source>
        <dbReference type="ARBA" id="ARBA00025758"/>
    </source>
</evidence>
<dbReference type="PANTHER" id="PTHR12794:SF0">
    <property type="entry name" value="GEM-ASSOCIATED PROTEIN 2"/>
    <property type="match status" value="1"/>
</dbReference>
<comment type="caution">
    <text evidence="2">The sequence shown here is derived from an EMBL/GenBank/DDBJ whole genome shotgun (WGS) entry which is preliminary data.</text>
</comment>
<dbReference type="EMBL" id="LRGB01001700">
    <property type="protein sequence ID" value="KZS10805.1"/>
    <property type="molecule type" value="Genomic_DNA"/>
</dbReference>
<name>A0A164TVV4_9CRUS</name>
<evidence type="ECO:0000313" key="2">
    <source>
        <dbReference type="EMBL" id="KZS10805.1"/>
    </source>
</evidence>
<keyword evidence="3" id="KW-1185">Reference proteome</keyword>
<dbReference type="InterPro" id="IPR035426">
    <property type="entry name" value="Gemin2/Brr1"/>
</dbReference>
<dbReference type="GO" id="GO:0005634">
    <property type="term" value="C:nucleus"/>
    <property type="evidence" value="ECO:0007669"/>
    <property type="project" value="TreeGrafter"/>
</dbReference>
<comment type="similarity">
    <text evidence="1">Belongs to the gemin-2 family.</text>
</comment>
<dbReference type="GO" id="GO:0000387">
    <property type="term" value="P:spliceosomal snRNP assembly"/>
    <property type="evidence" value="ECO:0007669"/>
    <property type="project" value="InterPro"/>
</dbReference>